<evidence type="ECO:0000259" key="2">
    <source>
        <dbReference type="Pfam" id="PF00326"/>
    </source>
</evidence>
<dbReference type="EMBL" id="JABBWM010000008">
    <property type="protein sequence ID" value="KAG2115229.1"/>
    <property type="molecule type" value="Genomic_DNA"/>
</dbReference>
<gene>
    <name evidence="3" type="ORF">F5147DRAFT_834334</name>
</gene>
<protein>
    <recommendedName>
        <fullName evidence="2">Peptidase S9 prolyl oligopeptidase catalytic domain-containing protein</fullName>
    </recommendedName>
</protein>
<dbReference type="AlphaFoldDB" id="A0A9P7FDM2"/>
<dbReference type="InterPro" id="IPR050955">
    <property type="entry name" value="Plant_Biomass_Hydrol_Est"/>
</dbReference>
<reference evidence="3" key="1">
    <citation type="journal article" date="2020" name="New Phytol.">
        <title>Comparative genomics reveals dynamic genome evolution in host specialist ectomycorrhizal fungi.</title>
        <authorList>
            <person name="Lofgren L.A."/>
            <person name="Nguyen N.H."/>
            <person name="Vilgalys R."/>
            <person name="Ruytinx J."/>
            <person name="Liao H.L."/>
            <person name="Branco S."/>
            <person name="Kuo A."/>
            <person name="LaButti K."/>
            <person name="Lipzen A."/>
            <person name="Andreopoulos W."/>
            <person name="Pangilinan J."/>
            <person name="Riley R."/>
            <person name="Hundley H."/>
            <person name="Na H."/>
            <person name="Barry K."/>
            <person name="Grigoriev I.V."/>
            <person name="Stajich J.E."/>
            <person name="Kennedy P.G."/>
        </authorList>
    </citation>
    <scope>NUCLEOTIDE SEQUENCE</scope>
    <source>
        <strain evidence="3">FC423</strain>
    </source>
</reference>
<feature type="domain" description="Peptidase S9 prolyl oligopeptidase catalytic" evidence="2">
    <location>
        <begin position="475"/>
        <end position="604"/>
    </location>
</feature>
<dbReference type="OrthoDB" id="449091at2759"/>
<organism evidence="3 4">
    <name type="scientific">Suillus discolor</name>
    <dbReference type="NCBI Taxonomy" id="1912936"/>
    <lineage>
        <taxon>Eukaryota</taxon>
        <taxon>Fungi</taxon>
        <taxon>Dikarya</taxon>
        <taxon>Basidiomycota</taxon>
        <taxon>Agaricomycotina</taxon>
        <taxon>Agaricomycetes</taxon>
        <taxon>Agaricomycetidae</taxon>
        <taxon>Boletales</taxon>
        <taxon>Suillineae</taxon>
        <taxon>Suillaceae</taxon>
        <taxon>Suillus</taxon>
    </lineage>
</organism>
<dbReference type="Proteomes" id="UP000823399">
    <property type="component" value="Unassembled WGS sequence"/>
</dbReference>
<dbReference type="GeneID" id="64706164"/>
<sequence length="929" mass="102899">MDVTTFRAIDREWRVVMSREWDVLGPFPIHAREQHFLSPAFPLDLSKSIDLTRTYPSAYADGGYVSWSKANSDEHGNLKVSHPNIRWEQLRATEGWAALQHHNVLRTYLTVYPPDSKQESTEIDPRLRVECLQGAYFSILPGDETTWATHVLEWHMGNVYALERAPVQFVSLPTSPCRDKATRYQVVLGGSYEIRLFGDPRSYNSEYPILSINFTISIDTLPSLGTSPHLVTPVSHAPAHDVIPDFIHGRPFSSTLGIGLRNVDFCRNTKSISGWWTVVSAAIPPCAGLGLSLCNLSTTIRLAPTQTHVLTLEFQPDPGLIPIDITELPVDITISPFHDESACSDVDEQRIFRVNVPIRHIPMWTSVSYTAIRATYNLGFSNPTIFLVLPPRYPDKEGEGELKEPILALHGAGVDIINQTFWADSLPRQDRAWVIIPSGRTSWGLDWHGPSAADVLAAVTALHDILCTGFMDWNYPRDTKLVVMGHSNGGQGAWYIASRWPDTVKAVVAAAGYIKSQAYVPWTIFAHFIDPALRAVLETSLLPDDNDLFLSNLAHTPVLAIHGGMDDNVPSWHTREAVSVLREWNPDADVTYHEEPGQPHWWFDVLNNARVQAFLDRVCCSSYDAPKTKCRKFTLTVAVPAESGPMGGWRVHALEVPGRLGRLEVCEDDEGGVNVKASNISVVSFDLSKASIHKLVINSQNIPHASMEARTIWLEKDTNRNSTGWKVVDSYVENFQQPYGRAQAILNADGIIDIVIPSLHHSSELSAALRITHNLRTYHLLDARIVFAHEAENGLVCGGNMVVIGCANSLLVKDLLRRSQSEWSHEGGAWALSDKKFNNPTSGLLFLVKRTSSTANTALFLQSSDPGGLERALRLFPIRTGVLVPDWLVVDEAADRIGAGGAEGAGVWGSAGRSNNGKWGFNARMSWLN</sequence>
<name>A0A9P7FDM2_9AGAM</name>
<dbReference type="RefSeq" id="XP_041296946.1">
    <property type="nucleotide sequence ID" value="XM_041443905.1"/>
</dbReference>
<evidence type="ECO:0000256" key="1">
    <source>
        <dbReference type="ARBA" id="ARBA00022729"/>
    </source>
</evidence>
<dbReference type="PANTHER" id="PTHR43037:SF4">
    <property type="entry name" value="PEPTIDASE S9 PROLYL OLIGOPEPTIDASE CATALYTIC DOMAIN-CONTAINING PROTEIN"/>
    <property type="match status" value="1"/>
</dbReference>
<dbReference type="SUPFAM" id="SSF53474">
    <property type="entry name" value="alpha/beta-Hydrolases"/>
    <property type="match status" value="1"/>
</dbReference>
<dbReference type="PANTHER" id="PTHR43037">
    <property type="entry name" value="UNNAMED PRODUCT-RELATED"/>
    <property type="match status" value="1"/>
</dbReference>
<dbReference type="Pfam" id="PF00326">
    <property type="entry name" value="Peptidase_S9"/>
    <property type="match status" value="1"/>
</dbReference>
<keyword evidence="1" id="KW-0732">Signal</keyword>
<evidence type="ECO:0000313" key="3">
    <source>
        <dbReference type="EMBL" id="KAG2115229.1"/>
    </source>
</evidence>
<dbReference type="Gene3D" id="3.40.50.1820">
    <property type="entry name" value="alpha/beta hydrolase"/>
    <property type="match status" value="1"/>
</dbReference>
<comment type="caution">
    <text evidence="3">The sequence shown here is derived from an EMBL/GenBank/DDBJ whole genome shotgun (WGS) entry which is preliminary data.</text>
</comment>
<dbReference type="InterPro" id="IPR001375">
    <property type="entry name" value="Peptidase_S9_cat"/>
</dbReference>
<proteinExistence type="predicted"/>
<dbReference type="GO" id="GO:0006508">
    <property type="term" value="P:proteolysis"/>
    <property type="evidence" value="ECO:0007669"/>
    <property type="project" value="InterPro"/>
</dbReference>
<keyword evidence="4" id="KW-1185">Reference proteome</keyword>
<dbReference type="InterPro" id="IPR029058">
    <property type="entry name" value="AB_hydrolase_fold"/>
</dbReference>
<accession>A0A9P7FDM2</accession>
<evidence type="ECO:0000313" key="4">
    <source>
        <dbReference type="Proteomes" id="UP000823399"/>
    </source>
</evidence>
<dbReference type="GO" id="GO:0008236">
    <property type="term" value="F:serine-type peptidase activity"/>
    <property type="evidence" value="ECO:0007669"/>
    <property type="project" value="InterPro"/>
</dbReference>